<comment type="caution">
    <text evidence="1">The sequence shown here is derived from an EMBL/GenBank/DDBJ whole genome shotgun (WGS) entry which is preliminary data.</text>
</comment>
<reference evidence="1 2" key="1">
    <citation type="journal article" date="2019" name="Sci. Rep.">
        <title>Orb-weaving spider Araneus ventricosus genome elucidates the spidroin gene catalogue.</title>
        <authorList>
            <person name="Kono N."/>
            <person name="Nakamura H."/>
            <person name="Ohtoshi R."/>
            <person name="Moran D.A.P."/>
            <person name="Shinohara A."/>
            <person name="Yoshida Y."/>
            <person name="Fujiwara M."/>
            <person name="Mori M."/>
            <person name="Tomita M."/>
            <person name="Arakawa K."/>
        </authorList>
    </citation>
    <scope>NUCLEOTIDE SEQUENCE [LARGE SCALE GENOMIC DNA]</scope>
</reference>
<keyword evidence="2" id="KW-1185">Reference proteome</keyword>
<proteinExistence type="predicted"/>
<gene>
    <name evidence="1" type="ORF">AVEN_130219_1</name>
</gene>
<protein>
    <submittedName>
        <fullName evidence="1">Uncharacterized protein</fullName>
    </submittedName>
</protein>
<name>A0A4Y2GFP2_ARAVE</name>
<evidence type="ECO:0000313" key="2">
    <source>
        <dbReference type="Proteomes" id="UP000499080"/>
    </source>
</evidence>
<accession>A0A4Y2GFP2</accession>
<dbReference type="AlphaFoldDB" id="A0A4Y2GFP2"/>
<dbReference type="Proteomes" id="UP000499080">
    <property type="component" value="Unassembled WGS sequence"/>
</dbReference>
<organism evidence="1 2">
    <name type="scientific">Araneus ventricosus</name>
    <name type="common">Orbweaver spider</name>
    <name type="synonym">Epeira ventricosa</name>
    <dbReference type="NCBI Taxonomy" id="182803"/>
    <lineage>
        <taxon>Eukaryota</taxon>
        <taxon>Metazoa</taxon>
        <taxon>Ecdysozoa</taxon>
        <taxon>Arthropoda</taxon>
        <taxon>Chelicerata</taxon>
        <taxon>Arachnida</taxon>
        <taxon>Araneae</taxon>
        <taxon>Araneomorphae</taxon>
        <taxon>Entelegynae</taxon>
        <taxon>Araneoidea</taxon>
        <taxon>Araneidae</taxon>
        <taxon>Araneus</taxon>
    </lineage>
</organism>
<dbReference type="EMBL" id="BGPR01001341">
    <property type="protein sequence ID" value="GBM51545.1"/>
    <property type="molecule type" value="Genomic_DNA"/>
</dbReference>
<evidence type="ECO:0000313" key="1">
    <source>
        <dbReference type="EMBL" id="GBM51545.1"/>
    </source>
</evidence>
<sequence length="96" mass="10943">MTRVEPFGKLAERFSSQQETRFPARFLIRLPQAFITSLFQAFHKVVKIHPSEDKMEPPSEAALLQRGPTPICHPLFKAVLLQRDPTPFFSSHLSPA</sequence>